<evidence type="ECO:0000259" key="1">
    <source>
        <dbReference type="Pfam" id="PF04577"/>
    </source>
</evidence>
<dbReference type="Proteomes" id="UP000677812">
    <property type="component" value="Unassembled WGS sequence"/>
</dbReference>
<proteinExistence type="predicted"/>
<name>A0ABS5E902_9PROT</name>
<comment type="caution">
    <text evidence="2">The sequence shown here is derived from an EMBL/GenBank/DDBJ whole genome shotgun (WGS) entry which is preliminary data.</text>
</comment>
<dbReference type="InterPro" id="IPR049625">
    <property type="entry name" value="Glyco_transf_61_cat"/>
</dbReference>
<dbReference type="EMBL" id="JAGRQH010000008">
    <property type="protein sequence ID" value="MBR0560381.1"/>
    <property type="molecule type" value="Genomic_DNA"/>
</dbReference>
<organism evidence="2 3">
    <name type="scientific">Neokomagataea anthophila</name>
    <dbReference type="NCBI Taxonomy" id="2826925"/>
    <lineage>
        <taxon>Bacteria</taxon>
        <taxon>Pseudomonadati</taxon>
        <taxon>Pseudomonadota</taxon>
        <taxon>Alphaproteobacteria</taxon>
        <taxon>Acetobacterales</taxon>
        <taxon>Acetobacteraceae</taxon>
        <taxon>Neokomagataea</taxon>
    </lineage>
</organism>
<feature type="domain" description="Glycosyltransferase 61 catalytic" evidence="1">
    <location>
        <begin position="103"/>
        <end position="262"/>
    </location>
</feature>
<reference evidence="2 3" key="1">
    <citation type="submission" date="2021-04" db="EMBL/GenBank/DDBJ databases">
        <title>The complete genome sequence of Neokomagataea sp. TBRC 2177.</title>
        <authorList>
            <person name="Charoenyingcharoen P."/>
            <person name="Yukphan P."/>
        </authorList>
    </citation>
    <scope>NUCLEOTIDE SEQUENCE [LARGE SCALE GENOMIC DNA]</scope>
    <source>
        <strain evidence="2 3">TBRC 2177</strain>
    </source>
</reference>
<gene>
    <name evidence="2" type="ORF">KB213_09995</name>
</gene>
<evidence type="ECO:0000313" key="2">
    <source>
        <dbReference type="EMBL" id="MBR0560381.1"/>
    </source>
</evidence>
<dbReference type="Pfam" id="PF04577">
    <property type="entry name" value="Glyco_transf_61"/>
    <property type="match status" value="1"/>
</dbReference>
<keyword evidence="3" id="KW-1185">Reference proteome</keyword>
<sequence>MALKKCTGQVGRVLCLETLPSLREAHDAVCVPPGVMTEWGLFEPSGRCVPEAMTYNGVGRLHAETSALWLSGEVEAAWAPDGFDYVYIGPIEANHSFFHRRSLARFWALPAVERRRLKLVYTTTNWSALQAAPYFQGICSALNLEADNFFHVTEPVRFSRIAVPAPSFEELSLIHSVHTDLMHMIGKRWIPHGAEVAPGRVVYISKQHLPVGNVRVGNEKDITDVLEEKGIGVLFPETLSFREKVEFWASNPTVIGFDNSFLNLSSLFPRRNIINIAHGHDMWANQMLFDKANNNKSDYIFWEEGFDAMGAGAGFNMTLMAKNPKQLAHDLADFALSR</sequence>
<dbReference type="RefSeq" id="WP_211682733.1">
    <property type="nucleotide sequence ID" value="NZ_JAGRQH010000008.1"/>
</dbReference>
<evidence type="ECO:0000313" key="3">
    <source>
        <dbReference type="Proteomes" id="UP000677812"/>
    </source>
</evidence>
<accession>A0ABS5E902</accession>
<protein>
    <submittedName>
        <fullName evidence="2">Glycosyltransferase family 61 protein</fullName>
    </submittedName>
</protein>